<protein>
    <submittedName>
        <fullName evidence="1">4Fe-4S single cluster domain-containing protein</fullName>
    </submittedName>
</protein>
<dbReference type="SUPFAM" id="SSF54862">
    <property type="entry name" value="4Fe-4S ferredoxins"/>
    <property type="match status" value="1"/>
</dbReference>
<organism evidence="1 2">
    <name type="scientific">Rhodococcus jostii</name>
    <dbReference type="NCBI Taxonomy" id="132919"/>
    <lineage>
        <taxon>Bacteria</taxon>
        <taxon>Bacillati</taxon>
        <taxon>Actinomycetota</taxon>
        <taxon>Actinomycetes</taxon>
        <taxon>Mycobacteriales</taxon>
        <taxon>Nocardiaceae</taxon>
        <taxon>Rhodococcus</taxon>
    </lineage>
</organism>
<evidence type="ECO:0000313" key="1">
    <source>
        <dbReference type="EMBL" id="SEB46544.1"/>
    </source>
</evidence>
<dbReference type="Pfam" id="PF13459">
    <property type="entry name" value="Fer4_15"/>
    <property type="match status" value="1"/>
</dbReference>
<dbReference type="Gene3D" id="3.30.70.20">
    <property type="match status" value="1"/>
</dbReference>
<dbReference type="RefSeq" id="WP_083400368.1">
    <property type="nucleotide sequence ID" value="NZ_FNTL01000003.1"/>
</dbReference>
<accession>A0A1H4JJP3</accession>
<dbReference type="EMBL" id="FNTL01000003">
    <property type="protein sequence ID" value="SEB46544.1"/>
    <property type="molecule type" value="Genomic_DNA"/>
</dbReference>
<name>A0A1H4JJP3_RHOJO</name>
<reference evidence="2" key="1">
    <citation type="submission" date="2016-10" db="EMBL/GenBank/DDBJ databases">
        <authorList>
            <person name="Varghese N."/>
        </authorList>
    </citation>
    <scope>NUCLEOTIDE SEQUENCE [LARGE SCALE GENOMIC DNA]</scope>
    <source>
        <strain evidence="2">DSM 44719</strain>
    </source>
</reference>
<sequence length="68" mass="7077">MSDEHHPVAIEIDAGKCFGMGICEMLAPAATERDDDGIAHTTGATVPLSLARDLRDNCPSAAIAIPSE</sequence>
<evidence type="ECO:0000313" key="2">
    <source>
        <dbReference type="Proteomes" id="UP000183407"/>
    </source>
</evidence>
<dbReference type="Proteomes" id="UP000183407">
    <property type="component" value="Unassembled WGS sequence"/>
</dbReference>
<dbReference type="OrthoDB" id="9803319at2"/>
<dbReference type="AlphaFoldDB" id="A0A1H4JJP3"/>
<proteinExistence type="predicted"/>
<gene>
    <name evidence="1" type="ORF">SAMN04490220_0950</name>
</gene>